<protein>
    <submittedName>
        <fullName evidence="1">Uncharacterized protein</fullName>
    </submittedName>
</protein>
<keyword evidence="2" id="KW-1185">Reference proteome</keyword>
<dbReference type="EMBL" id="MPUH01001152">
    <property type="protein sequence ID" value="OMJ69833.1"/>
    <property type="molecule type" value="Genomic_DNA"/>
</dbReference>
<dbReference type="AlphaFoldDB" id="A0A1R2AZ74"/>
<sequence length="289" mass="33444">MSNEYNTLSEPVSNKQKPLAYVKVKRKSPIYKHIVLKKQSKSALQTTKPDVEIKTDILLSSNIENKRIIHGFYSPKPKSQSPIFFSKRQSQEKFKNYKETILDINFLKEKLDLPSFLMNARVNLGKKFYDNIKIETLKSLSARILQLDPDQIIFKYFFNDFERSYNVVSLGNAVPLSQCCKLNILVTVSKDFGGKLICPHKNCMVRCLKNFIINKEDREILWDESEIEGKIKKSKSANKRIEDIKGVSRSMGVNSLYLQYKTLSAPKDTYSAFISPIKQLFNSRKKINH</sequence>
<evidence type="ECO:0000313" key="1">
    <source>
        <dbReference type="EMBL" id="OMJ69833.1"/>
    </source>
</evidence>
<dbReference type="OrthoDB" id="325948at2759"/>
<organism evidence="1 2">
    <name type="scientific">Stentor coeruleus</name>
    <dbReference type="NCBI Taxonomy" id="5963"/>
    <lineage>
        <taxon>Eukaryota</taxon>
        <taxon>Sar</taxon>
        <taxon>Alveolata</taxon>
        <taxon>Ciliophora</taxon>
        <taxon>Postciliodesmatophora</taxon>
        <taxon>Heterotrichea</taxon>
        <taxon>Heterotrichida</taxon>
        <taxon>Stentoridae</taxon>
        <taxon>Stentor</taxon>
    </lineage>
</organism>
<reference evidence="1 2" key="1">
    <citation type="submission" date="2016-11" db="EMBL/GenBank/DDBJ databases">
        <title>The macronuclear genome of Stentor coeruleus: a giant cell with tiny introns.</title>
        <authorList>
            <person name="Slabodnick M."/>
            <person name="Ruby J.G."/>
            <person name="Reiff S.B."/>
            <person name="Swart E.C."/>
            <person name="Gosai S."/>
            <person name="Prabakaran S."/>
            <person name="Witkowska E."/>
            <person name="Larue G.E."/>
            <person name="Fisher S."/>
            <person name="Freeman R.M."/>
            <person name="Gunawardena J."/>
            <person name="Chu W."/>
            <person name="Stover N.A."/>
            <person name="Gregory B.D."/>
            <person name="Nowacki M."/>
            <person name="Derisi J."/>
            <person name="Roy S.W."/>
            <person name="Marshall W.F."/>
            <person name="Sood P."/>
        </authorList>
    </citation>
    <scope>NUCLEOTIDE SEQUENCE [LARGE SCALE GENOMIC DNA]</scope>
    <source>
        <strain evidence="1">WM001</strain>
    </source>
</reference>
<accession>A0A1R2AZ74</accession>
<dbReference type="Proteomes" id="UP000187209">
    <property type="component" value="Unassembled WGS sequence"/>
</dbReference>
<proteinExistence type="predicted"/>
<evidence type="ECO:0000313" key="2">
    <source>
        <dbReference type="Proteomes" id="UP000187209"/>
    </source>
</evidence>
<gene>
    <name evidence="1" type="ORF">SteCoe_32329</name>
</gene>
<name>A0A1R2AZ74_9CILI</name>
<comment type="caution">
    <text evidence="1">The sequence shown here is derived from an EMBL/GenBank/DDBJ whole genome shotgun (WGS) entry which is preliminary data.</text>
</comment>